<organism evidence="2 3">
    <name type="scientific">candidate division CPR3 bacterium GW2011_GWF2_35_18</name>
    <dbReference type="NCBI Taxonomy" id="1618350"/>
    <lineage>
        <taxon>Bacteria</taxon>
        <taxon>Bacteria division CPR3</taxon>
    </lineage>
</organism>
<dbReference type="Gene3D" id="3.40.50.300">
    <property type="entry name" value="P-loop containing nucleotide triphosphate hydrolases"/>
    <property type="match status" value="1"/>
</dbReference>
<evidence type="ECO:0000313" key="3">
    <source>
        <dbReference type="Proteomes" id="UP000034581"/>
    </source>
</evidence>
<accession>A0A0G0ES07</accession>
<feature type="region of interest" description="Disordered" evidence="1">
    <location>
        <begin position="738"/>
        <end position="757"/>
    </location>
</feature>
<reference evidence="2 3" key="1">
    <citation type="journal article" date="2015" name="Nature">
        <title>rRNA introns, odd ribosomes, and small enigmatic genomes across a large radiation of phyla.</title>
        <authorList>
            <person name="Brown C.T."/>
            <person name="Hug L.A."/>
            <person name="Thomas B.C."/>
            <person name="Sharon I."/>
            <person name="Castelle C.J."/>
            <person name="Singh A."/>
            <person name="Wilkins M.J."/>
            <person name="Williams K.H."/>
            <person name="Banfield J.F."/>
        </authorList>
    </citation>
    <scope>NUCLEOTIDE SEQUENCE [LARGE SCALE GENOMIC DNA]</scope>
</reference>
<proteinExistence type="predicted"/>
<name>A0A0G0ES07_UNCC3</name>
<dbReference type="EMBL" id="LBQB01000001">
    <property type="protein sequence ID" value="KKP70137.1"/>
    <property type="molecule type" value="Genomic_DNA"/>
</dbReference>
<protein>
    <submittedName>
        <fullName evidence="2">Uncharacterized protein</fullName>
    </submittedName>
</protein>
<gene>
    <name evidence="2" type="ORF">UR67_C0001G0046</name>
</gene>
<comment type="caution">
    <text evidence="2">The sequence shown here is derived from an EMBL/GenBank/DDBJ whole genome shotgun (WGS) entry which is preliminary data.</text>
</comment>
<dbReference type="Proteomes" id="UP000034581">
    <property type="component" value="Unassembled WGS sequence"/>
</dbReference>
<dbReference type="STRING" id="1618350.UR67_C0001G0046"/>
<evidence type="ECO:0000256" key="1">
    <source>
        <dbReference type="SAM" id="MobiDB-lite"/>
    </source>
</evidence>
<evidence type="ECO:0000313" key="2">
    <source>
        <dbReference type="EMBL" id="KKP70137.1"/>
    </source>
</evidence>
<dbReference type="AlphaFoldDB" id="A0A0G0ES07"/>
<sequence>MKNTNLPSLFQLPPPSVLADVRVMSPNGYNHFELRQAGLLTIKSDTPFFKASLRLGLETVVIGQTIGKSQIPGREGKRHVTAQGPVPATITIKGRGHPALTQILHASMPFAPMPIEDLVAEAEALYGFKVQSYTPVGVNGPVAILIPIDSNSVNDGRSMVVGVHQTPPMLADHLLDPSGRGVNPMWWKMISMSVPHDNRAFHQLITTATRQMPGNALWVNLHQELERYYAAGANDRGRMLVMTGLANHCFNPKMATTALAGATPLNPSQWANLAYAFLTSGSTTHGDNPMPKPILGALPDLRFHEADYTHGDKHVALWRVYPATKEEWEVLFSLDVHVCIEQENLSSPEIWTSVLVMAAGTEIDLTQTENSLPSRHERVMGVENQDPDYLRRTLYSMIPGSPWKIGTTPIQRQYSNNRFFRMTGKVWDWFLNLMATPVTAYQAKRFAVRKWSEMLKVVADSTEAVGVSGGAWPLGRHPVTHRLVSWDKTPSALFLGPSGSGKTVMAVISAYMRTRNVIVLHVSDTQEPWTSELAIKLGGQAPIYTFGNPESPEQFNQMAVQLRKEVMASTEILVQQIKKNGRILGFPWVIRRESGNQFVYLEYLRLIQEITIPAVGKLACDLGEEMVVIVDDMVAASEAERDSVIGDQAPVVTKNFRRSFSIVMNTCRKYNTGFFGIFHSFASIVENFGQAILNDFPVALVFSNEPNRKHRLAEVFYPPNVTLSNLWEVKPPSGYESMEQQLDGVEGPEEAKKRMGPPPGWRGWFNPHLERSLLDLLGVPN</sequence>
<dbReference type="InterPro" id="IPR027417">
    <property type="entry name" value="P-loop_NTPase"/>
</dbReference>
<dbReference type="SUPFAM" id="SSF52540">
    <property type="entry name" value="P-loop containing nucleoside triphosphate hydrolases"/>
    <property type="match status" value="1"/>
</dbReference>